<keyword evidence="4" id="KW-1185">Reference proteome</keyword>
<comment type="caution">
    <text evidence="3">The sequence shown here is derived from an EMBL/GenBank/DDBJ whole genome shotgun (WGS) entry which is preliminary data.</text>
</comment>
<sequence length="81" mass="8602">MPTLFRLLTILALIAGIIYGIMAALVYFVEPTRTELTIDVPLKPLIAIAPKRPAEPEPTFSEGSSQAVPPTVAPGEGDGEQ</sequence>
<protein>
    <recommendedName>
        <fullName evidence="5">Histidine kinase</fullName>
    </recommendedName>
</protein>
<accession>A0ABU5HY72</accession>
<evidence type="ECO:0000256" key="2">
    <source>
        <dbReference type="SAM" id="Phobius"/>
    </source>
</evidence>
<proteinExistence type="predicted"/>
<name>A0ABU5HY72_9HYPH</name>
<keyword evidence="2" id="KW-0812">Transmembrane</keyword>
<dbReference type="Proteomes" id="UP001294412">
    <property type="component" value="Unassembled WGS sequence"/>
</dbReference>
<evidence type="ECO:0000256" key="1">
    <source>
        <dbReference type="SAM" id="MobiDB-lite"/>
    </source>
</evidence>
<dbReference type="EMBL" id="JAXLPB010000001">
    <property type="protein sequence ID" value="MDY8107832.1"/>
    <property type="molecule type" value="Genomic_DNA"/>
</dbReference>
<dbReference type="RefSeq" id="WP_322185197.1">
    <property type="nucleotide sequence ID" value="NZ_JAXLPB010000001.1"/>
</dbReference>
<keyword evidence="2" id="KW-1133">Transmembrane helix</keyword>
<feature type="transmembrane region" description="Helical" evidence="2">
    <location>
        <begin position="7"/>
        <end position="29"/>
    </location>
</feature>
<evidence type="ECO:0000313" key="4">
    <source>
        <dbReference type="Proteomes" id="UP001294412"/>
    </source>
</evidence>
<gene>
    <name evidence="3" type="ORF">U0C82_01550</name>
</gene>
<keyword evidence="2" id="KW-0472">Membrane</keyword>
<evidence type="ECO:0008006" key="5">
    <source>
        <dbReference type="Google" id="ProtNLM"/>
    </source>
</evidence>
<reference evidence="3 4" key="1">
    <citation type="submission" date="2023-12" db="EMBL/GenBank/DDBJ databases">
        <title>Description of Novel Strain Fulvimarina sp. 2208YS6-2-32 isolated from Uroteuthis (Photololigo) edulis.</title>
        <authorList>
            <person name="Park J.-S."/>
        </authorList>
    </citation>
    <scope>NUCLEOTIDE SEQUENCE [LARGE SCALE GENOMIC DNA]</scope>
    <source>
        <strain evidence="3 4">2208YS6-2-32</strain>
    </source>
</reference>
<feature type="region of interest" description="Disordered" evidence="1">
    <location>
        <begin position="53"/>
        <end position="81"/>
    </location>
</feature>
<evidence type="ECO:0000313" key="3">
    <source>
        <dbReference type="EMBL" id="MDY8107832.1"/>
    </source>
</evidence>
<organism evidence="3 4">
    <name type="scientific">Fulvimarina uroteuthidis</name>
    <dbReference type="NCBI Taxonomy" id="3098149"/>
    <lineage>
        <taxon>Bacteria</taxon>
        <taxon>Pseudomonadati</taxon>
        <taxon>Pseudomonadota</taxon>
        <taxon>Alphaproteobacteria</taxon>
        <taxon>Hyphomicrobiales</taxon>
        <taxon>Aurantimonadaceae</taxon>
        <taxon>Fulvimarina</taxon>
    </lineage>
</organism>